<dbReference type="InterPro" id="IPR001442">
    <property type="entry name" value="Collagen_IV_NC"/>
</dbReference>
<dbReference type="Pfam" id="PF01413">
    <property type="entry name" value="C4"/>
    <property type="match status" value="2"/>
</dbReference>
<dbReference type="OrthoDB" id="10071882at2759"/>
<dbReference type="PANTHER" id="PTHR14619">
    <property type="entry name" value="NEURON-DERIVED NEUROTROPHIC FACTOR"/>
    <property type="match status" value="1"/>
</dbReference>
<comment type="subcellular location">
    <subcellularLocation>
        <location evidence="1">Secreted</location>
        <location evidence="1">Extracellular space</location>
        <location evidence="1">Extracellular matrix</location>
        <location evidence="1">Basement membrane</location>
    </subcellularLocation>
</comment>
<dbReference type="GO" id="GO:0005581">
    <property type="term" value="C:collagen trimer"/>
    <property type="evidence" value="ECO:0007669"/>
    <property type="project" value="UniProtKB-KW"/>
</dbReference>
<dbReference type="Gene3D" id="2.170.240.10">
    <property type="entry name" value="Collagen IV, non-collagenous"/>
    <property type="match status" value="2"/>
</dbReference>
<gene>
    <name evidence="10" type="ORF">NHX12_003703</name>
</gene>
<dbReference type="InterPro" id="IPR036954">
    <property type="entry name" value="Collagen_IV_NC_sf"/>
</dbReference>
<evidence type="ECO:0000256" key="1">
    <source>
        <dbReference type="ARBA" id="ARBA00004302"/>
    </source>
</evidence>
<dbReference type="GO" id="GO:0005604">
    <property type="term" value="C:basement membrane"/>
    <property type="evidence" value="ECO:0007669"/>
    <property type="project" value="UniProtKB-SubCell"/>
</dbReference>
<evidence type="ECO:0000256" key="2">
    <source>
        <dbReference type="ARBA" id="ARBA00022525"/>
    </source>
</evidence>
<dbReference type="GO" id="GO:0005201">
    <property type="term" value="F:extracellular matrix structural constituent"/>
    <property type="evidence" value="ECO:0007669"/>
    <property type="project" value="InterPro"/>
</dbReference>
<evidence type="ECO:0000313" key="11">
    <source>
        <dbReference type="Proteomes" id="UP001148018"/>
    </source>
</evidence>
<organism evidence="10 11">
    <name type="scientific">Muraenolepis orangiensis</name>
    <name type="common">Patagonian moray cod</name>
    <dbReference type="NCBI Taxonomy" id="630683"/>
    <lineage>
        <taxon>Eukaryota</taxon>
        <taxon>Metazoa</taxon>
        <taxon>Chordata</taxon>
        <taxon>Craniata</taxon>
        <taxon>Vertebrata</taxon>
        <taxon>Euteleostomi</taxon>
        <taxon>Actinopterygii</taxon>
        <taxon>Neopterygii</taxon>
        <taxon>Teleostei</taxon>
        <taxon>Neoteleostei</taxon>
        <taxon>Acanthomorphata</taxon>
        <taxon>Zeiogadaria</taxon>
        <taxon>Gadariae</taxon>
        <taxon>Gadiformes</taxon>
        <taxon>Muraenolepidoidei</taxon>
        <taxon>Muraenolepididae</taxon>
        <taxon>Muraenolepis</taxon>
    </lineage>
</organism>
<dbReference type="EMBL" id="JANIIK010000111">
    <property type="protein sequence ID" value="KAJ3594396.1"/>
    <property type="molecule type" value="Genomic_DNA"/>
</dbReference>
<protein>
    <recommendedName>
        <fullName evidence="9">Collagen IV NC1 domain-containing protein</fullName>
    </recommendedName>
</protein>
<sequence>MARHSQSASVPDCPPGSGFVYAGYSLLFVNGNEKAHGQDLGSMGSCLPRFSTAPYLFCDTDNNCHYSSRNDNSYWLSTDEPPPPSMLPITGAELANQSTRIPECPGNWESLWTGYSFVMQCGVGAEGSSQPLVSPGSCLEHFRQVPFIECHDSGTCNYYPDSYSYWLASLHTQTLFSKPEPQTVKGESAPNVISRCRRDLQGKFRPRPHPPGGDLGGSRGDLRGSSVSSIVFTVVGTFAAPRAPRRVM</sequence>
<evidence type="ECO:0000256" key="8">
    <source>
        <dbReference type="SAM" id="MobiDB-lite"/>
    </source>
</evidence>
<dbReference type="InterPro" id="IPR016187">
    <property type="entry name" value="CTDL_fold"/>
</dbReference>
<dbReference type="SMART" id="SM00111">
    <property type="entry name" value="C4"/>
    <property type="match status" value="2"/>
</dbReference>
<feature type="region of interest" description="Disordered" evidence="8">
    <location>
        <begin position="201"/>
        <end position="220"/>
    </location>
</feature>
<evidence type="ECO:0000256" key="4">
    <source>
        <dbReference type="ARBA" id="ARBA00022737"/>
    </source>
</evidence>
<dbReference type="PANTHER" id="PTHR14619:SF7">
    <property type="match status" value="1"/>
</dbReference>
<keyword evidence="4" id="KW-0677">Repeat</keyword>
<evidence type="ECO:0000256" key="3">
    <source>
        <dbReference type="ARBA" id="ARBA00022530"/>
    </source>
</evidence>
<keyword evidence="2" id="KW-0964">Secreted</keyword>
<proteinExistence type="predicted"/>
<evidence type="ECO:0000313" key="10">
    <source>
        <dbReference type="EMBL" id="KAJ3594396.1"/>
    </source>
</evidence>
<keyword evidence="11" id="KW-1185">Reference proteome</keyword>
<dbReference type="Proteomes" id="UP001148018">
    <property type="component" value="Unassembled WGS sequence"/>
</dbReference>
<reference evidence="10" key="1">
    <citation type="submission" date="2022-07" db="EMBL/GenBank/DDBJ databases">
        <title>Chromosome-level genome of Muraenolepis orangiensis.</title>
        <authorList>
            <person name="Kim J."/>
        </authorList>
    </citation>
    <scope>NUCLEOTIDE SEQUENCE</scope>
    <source>
        <strain evidence="10">KU_S4_2022</strain>
        <tissue evidence="10">Muscle</tissue>
    </source>
</reference>
<feature type="non-terminal residue" evidence="10">
    <location>
        <position position="248"/>
    </location>
</feature>
<accession>A0A9Q0DTX0</accession>
<comment type="caution">
    <text evidence="10">The sequence shown here is derived from an EMBL/GenBank/DDBJ whole genome shotgun (WGS) entry which is preliminary data.</text>
</comment>
<evidence type="ECO:0000256" key="7">
    <source>
        <dbReference type="ARBA" id="ARBA00023157"/>
    </source>
</evidence>
<dbReference type="SUPFAM" id="SSF56436">
    <property type="entry name" value="C-type lectin-like"/>
    <property type="match status" value="2"/>
</dbReference>
<dbReference type="AlphaFoldDB" id="A0A9Q0DTX0"/>
<name>A0A9Q0DTX0_9TELE</name>
<keyword evidence="6" id="KW-0176">Collagen</keyword>
<keyword evidence="5" id="KW-0084">Basement membrane</keyword>
<dbReference type="PROSITE" id="PS51403">
    <property type="entry name" value="NC1_IV"/>
    <property type="match status" value="1"/>
</dbReference>
<evidence type="ECO:0000259" key="9">
    <source>
        <dbReference type="PROSITE" id="PS51403"/>
    </source>
</evidence>
<evidence type="ECO:0000256" key="6">
    <source>
        <dbReference type="ARBA" id="ARBA00023119"/>
    </source>
</evidence>
<evidence type="ECO:0000256" key="5">
    <source>
        <dbReference type="ARBA" id="ARBA00022869"/>
    </source>
</evidence>
<keyword evidence="7" id="KW-1015">Disulfide bond</keyword>
<keyword evidence="3" id="KW-0272">Extracellular matrix</keyword>
<feature type="domain" description="Collagen IV NC1" evidence="9">
    <location>
        <begin position="1"/>
        <end position="203"/>
    </location>
</feature>
<dbReference type="InterPro" id="IPR019326">
    <property type="entry name" value="NDNF"/>
</dbReference>